<dbReference type="InterPro" id="IPR012337">
    <property type="entry name" value="RNaseH-like_sf"/>
</dbReference>
<dbReference type="SUPFAM" id="SSF53098">
    <property type="entry name" value="Ribonuclease H-like"/>
    <property type="match status" value="1"/>
</dbReference>
<dbReference type="PANTHER" id="PTHR10642:SF26">
    <property type="entry name" value="RIBONUCLEASE H1"/>
    <property type="match status" value="1"/>
</dbReference>
<keyword evidence="6" id="KW-0255">Endonuclease</keyword>
<evidence type="ECO:0000256" key="7">
    <source>
        <dbReference type="ARBA" id="ARBA00022801"/>
    </source>
</evidence>
<gene>
    <name evidence="9" type="ORF">H8792_001505</name>
</gene>
<dbReference type="RefSeq" id="WP_194947359.1">
    <property type="nucleotide sequence ID" value="NZ_JACBGI020000001.1"/>
</dbReference>
<dbReference type="InterPro" id="IPR036397">
    <property type="entry name" value="RNaseH_sf"/>
</dbReference>
<evidence type="ECO:0000259" key="8">
    <source>
        <dbReference type="PROSITE" id="PS50879"/>
    </source>
</evidence>
<dbReference type="PANTHER" id="PTHR10642">
    <property type="entry name" value="RIBONUCLEASE H1"/>
    <property type="match status" value="1"/>
</dbReference>
<dbReference type="PROSITE" id="PS50879">
    <property type="entry name" value="RNASE_H_1"/>
    <property type="match status" value="1"/>
</dbReference>
<keyword evidence="7" id="KW-0378">Hydrolase</keyword>
<comment type="caution">
    <text evidence="9">The sequence shown here is derived from an EMBL/GenBank/DDBJ whole genome shotgun (WGS) entry which is preliminary data.</text>
</comment>
<evidence type="ECO:0000256" key="3">
    <source>
        <dbReference type="ARBA" id="ARBA00012180"/>
    </source>
</evidence>
<dbReference type="InterPro" id="IPR002156">
    <property type="entry name" value="RNaseH_domain"/>
</dbReference>
<reference evidence="9 10" key="2">
    <citation type="submission" date="2020-11" db="EMBL/GenBank/DDBJ databases">
        <title>Sulfur oxidizing isolate from Hospital Hole Sinkhole.</title>
        <authorList>
            <person name="Scott K.M."/>
        </authorList>
    </citation>
    <scope>NUCLEOTIDE SEQUENCE [LARGE SCALE GENOMIC DNA]</scope>
    <source>
        <strain evidence="9 10">HH1</strain>
    </source>
</reference>
<evidence type="ECO:0000256" key="5">
    <source>
        <dbReference type="ARBA" id="ARBA00022723"/>
    </source>
</evidence>
<dbReference type="EC" id="3.1.26.4" evidence="3"/>
<name>A0ABS0BT32_9GAMM</name>
<keyword evidence="4" id="KW-0540">Nuclease</keyword>
<dbReference type="Proteomes" id="UP001193680">
    <property type="component" value="Unassembled WGS sequence"/>
</dbReference>
<organism evidence="9 10">
    <name type="scientific">Thiomicrorhabdus heinhorstiae</name>
    <dbReference type="NCBI Taxonomy" id="2748010"/>
    <lineage>
        <taxon>Bacteria</taxon>
        <taxon>Pseudomonadati</taxon>
        <taxon>Pseudomonadota</taxon>
        <taxon>Gammaproteobacteria</taxon>
        <taxon>Thiotrichales</taxon>
        <taxon>Piscirickettsiaceae</taxon>
        <taxon>Thiomicrorhabdus</taxon>
    </lineage>
</organism>
<evidence type="ECO:0000313" key="9">
    <source>
        <dbReference type="EMBL" id="MBF6057007.1"/>
    </source>
</evidence>
<sequence length="171" mass="19827">MDFRQHTPYRLNPDAPEPQTYLLNLYTDGAYFKQHRLGGWGIAIYDHQGQLLETLSGVQISESSLEMELIAAIKALQWVQQNHPNSSPTLYTDAQILLEGLFDKYPQWQESNWHSPNGNPVVFTELWQQLHQLTENLNPDIYWIKGHTNSHQNQLADQLARQSILKKPYSD</sequence>
<evidence type="ECO:0000256" key="4">
    <source>
        <dbReference type="ARBA" id="ARBA00022722"/>
    </source>
</evidence>
<reference evidence="9 10" key="1">
    <citation type="submission" date="2020-06" db="EMBL/GenBank/DDBJ databases">
        <authorList>
            <person name="Scott K."/>
        </authorList>
    </citation>
    <scope>NUCLEOTIDE SEQUENCE [LARGE SCALE GENOMIC DNA]</scope>
    <source>
        <strain evidence="9 10">HH1</strain>
    </source>
</reference>
<dbReference type="Pfam" id="PF00075">
    <property type="entry name" value="RNase_H"/>
    <property type="match status" value="1"/>
</dbReference>
<protein>
    <recommendedName>
        <fullName evidence="3">ribonuclease H</fullName>
        <ecNumber evidence="3">3.1.26.4</ecNumber>
    </recommendedName>
</protein>
<dbReference type="Gene3D" id="3.30.420.10">
    <property type="entry name" value="Ribonuclease H-like superfamily/Ribonuclease H"/>
    <property type="match status" value="1"/>
</dbReference>
<keyword evidence="5" id="KW-0479">Metal-binding</keyword>
<evidence type="ECO:0000256" key="1">
    <source>
        <dbReference type="ARBA" id="ARBA00000077"/>
    </source>
</evidence>
<feature type="domain" description="RNase H type-1" evidence="8">
    <location>
        <begin position="19"/>
        <end position="165"/>
    </location>
</feature>
<proteinExistence type="inferred from homology"/>
<keyword evidence="10" id="KW-1185">Reference proteome</keyword>
<dbReference type="EMBL" id="JACBGI020000001">
    <property type="protein sequence ID" value="MBF6057007.1"/>
    <property type="molecule type" value="Genomic_DNA"/>
</dbReference>
<evidence type="ECO:0000256" key="2">
    <source>
        <dbReference type="ARBA" id="ARBA00005300"/>
    </source>
</evidence>
<dbReference type="InterPro" id="IPR050092">
    <property type="entry name" value="RNase_H"/>
</dbReference>
<comment type="similarity">
    <text evidence="2">Belongs to the RNase H family.</text>
</comment>
<comment type="catalytic activity">
    <reaction evidence="1">
        <text>Endonucleolytic cleavage to 5'-phosphomonoester.</text>
        <dbReference type="EC" id="3.1.26.4"/>
    </reaction>
</comment>
<evidence type="ECO:0000313" key="10">
    <source>
        <dbReference type="Proteomes" id="UP001193680"/>
    </source>
</evidence>
<accession>A0ABS0BT32</accession>
<evidence type="ECO:0000256" key="6">
    <source>
        <dbReference type="ARBA" id="ARBA00022759"/>
    </source>
</evidence>